<name>A0A8H3DKZ1_9AGAM</name>
<proteinExistence type="predicted"/>
<sequence length="165" mass="18302">MYPLLPNRERHSLLSYTTFLFAVSSIIAAFGVIGSLYFYSNALTTFSSRLGARTLFYHFTILLLRSRDPNVLEHSLNIIALMALSAVWIGGAIWAQFSEADIWGYKFCVGCQGWDNLRLYGGLIAAAEGVILGMSAALFIRSRATRSSFRDGIQGNAQYKGEDQL</sequence>
<keyword evidence="1" id="KW-0472">Membrane</keyword>
<protein>
    <submittedName>
        <fullName evidence="2">Uncharacterized protein</fullName>
    </submittedName>
</protein>
<gene>
    <name evidence="2" type="ORF">RDB_LOCUS159820</name>
</gene>
<dbReference type="OrthoDB" id="3222442at2759"/>
<feature type="transmembrane region" description="Helical" evidence="1">
    <location>
        <begin position="117"/>
        <end position="140"/>
    </location>
</feature>
<dbReference type="Proteomes" id="UP000663831">
    <property type="component" value="Unassembled WGS sequence"/>
</dbReference>
<feature type="transmembrane region" description="Helical" evidence="1">
    <location>
        <begin position="76"/>
        <end position="97"/>
    </location>
</feature>
<keyword evidence="1" id="KW-0812">Transmembrane</keyword>
<keyword evidence="1" id="KW-1133">Transmembrane helix</keyword>
<feature type="transmembrane region" description="Helical" evidence="1">
    <location>
        <begin position="46"/>
        <end position="64"/>
    </location>
</feature>
<organism evidence="2 3">
    <name type="scientific">Rhizoctonia solani</name>
    <dbReference type="NCBI Taxonomy" id="456999"/>
    <lineage>
        <taxon>Eukaryota</taxon>
        <taxon>Fungi</taxon>
        <taxon>Dikarya</taxon>
        <taxon>Basidiomycota</taxon>
        <taxon>Agaricomycotina</taxon>
        <taxon>Agaricomycetes</taxon>
        <taxon>Cantharellales</taxon>
        <taxon>Ceratobasidiaceae</taxon>
        <taxon>Rhizoctonia</taxon>
    </lineage>
</organism>
<dbReference type="AlphaFoldDB" id="A0A8H3DKZ1"/>
<reference evidence="2" key="1">
    <citation type="submission" date="2021-01" db="EMBL/GenBank/DDBJ databases">
        <authorList>
            <person name="Kaushik A."/>
        </authorList>
    </citation>
    <scope>NUCLEOTIDE SEQUENCE</scope>
    <source>
        <strain evidence="2">AG3-1AP</strain>
    </source>
</reference>
<comment type="caution">
    <text evidence="2">The sequence shown here is derived from an EMBL/GenBank/DDBJ whole genome shotgun (WGS) entry which is preliminary data.</text>
</comment>
<feature type="transmembrane region" description="Helical" evidence="1">
    <location>
        <begin position="12"/>
        <end position="40"/>
    </location>
</feature>
<accession>A0A8H3DKZ1</accession>
<evidence type="ECO:0000313" key="3">
    <source>
        <dbReference type="Proteomes" id="UP000663831"/>
    </source>
</evidence>
<dbReference type="EMBL" id="CAJMWV010007933">
    <property type="protein sequence ID" value="CAE6532658.1"/>
    <property type="molecule type" value="Genomic_DNA"/>
</dbReference>
<evidence type="ECO:0000256" key="1">
    <source>
        <dbReference type="SAM" id="Phobius"/>
    </source>
</evidence>
<evidence type="ECO:0000313" key="2">
    <source>
        <dbReference type="EMBL" id="CAE6532658.1"/>
    </source>
</evidence>